<feature type="domain" description="HTH tetR-type" evidence="5">
    <location>
        <begin position="13"/>
        <end position="73"/>
    </location>
</feature>
<dbReference type="GO" id="GO:0003700">
    <property type="term" value="F:DNA-binding transcription factor activity"/>
    <property type="evidence" value="ECO:0007669"/>
    <property type="project" value="TreeGrafter"/>
</dbReference>
<dbReference type="KEGG" id="spue:AB5L97_07185"/>
<dbReference type="InterPro" id="IPR001647">
    <property type="entry name" value="HTH_TetR"/>
</dbReference>
<dbReference type="Pfam" id="PF17932">
    <property type="entry name" value="TetR_C_24"/>
    <property type="match status" value="1"/>
</dbReference>
<dbReference type="EMBL" id="CP163302">
    <property type="protein sequence ID" value="XDP46778.1"/>
    <property type="molecule type" value="Genomic_DNA"/>
</dbReference>
<protein>
    <submittedName>
        <fullName evidence="6">TetR/AcrR family transcriptional regulator</fullName>
    </submittedName>
</protein>
<evidence type="ECO:0000256" key="3">
    <source>
        <dbReference type="ARBA" id="ARBA00023163"/>
    </source>
</evidence>
<dbReference type="Pfam" id="PF00440">
    <property type="entry name" value="TetR_N"/>
    <property type="match status" value="1"/>
</dbReference>
<dbReference type="SUPFAM" id="SSF48498">
    <property type="entry name" value="Tetracyclin repressor-like, C-terminal domain"/>
    <property type="match status" value="1"/>
</dbReference>
<dbReference type="InterPro" id="IPR050109">
    <property type="entry name" value="HTH-type_TetR-like_transc_reg"/>
</dbReference>
<proteinExistence type="predicted"/>
<keyword evidence="2 4" id="KW-0238">DNA-binding</keyword>
<dbReference type="InterPro" id="IPR023772">
    <property type="entry name" value="DNA-bd_HTH_TetR-type_CS"/>
</dbReference>
<dbReference type="PROSITE" id="PS50977">
    <property type="entry name" value="HTH_TETR_2"/>
    <property type="match status" value="1"/>
</dbReference>
<evidence type="ECO:0000313" key="6">
    <source>
        <dbReference type="EMBL" id="XDP46778.1"/>
    </source>
</evidence>
<keyword evidence="3" id="KW-0804">Transcription</keyword>
<dbReference type="PRINTS" id="PR00455">
    <property type="entry name" value="HTHTETR"/>
</dbReference>
<dbReference type="PROSITE" id="PS01081">
    <property type="entry name" value="HTH_TETR_1"/>
    <property type="match status" value="1"/>
</dbReference>
<dbReference type="FunFam" id="1.10.10.60:FF:000141">
    <property type="entry name" value="TetR family transcriptional regulator"/>
    <property type="match status" value="1"/>
</dbReference>
<dbReference type="PANTHER" id="PTHR30055:SF237">
    <property type="entry name" value="TRANSCRIPTIONAL REPRESSOR MCE3R"/>
    <property type="match status" value="1"/>
</dbReference>
<organism evidence="6">
    <name type="scientific">Sinomonas puerhi</name>
    <dbReference type="NCBI Taxonomy" id="3238584"/>
    <lineage>
        <taxon>Bacteria</taxon>
        <taxon>Bacillati</taxon>
        <taxon>Actinomycetota</taxon>
        <taxon>Actinomycetes</taxon>
        <taxon>Micrococcales</taxon>
        <taxon>Micrococcaceae</taxon>
        <taxon>Sinomonas</taxon>
    </lineage>
</organism>
<keyword evidence="1" id="KW-0805">Transcription regulation</keyword>
<accession>A0AB39L6G6</accession>
<dbReference type="Gene3D" id="1.10.357.10">
    <property type="entry name" value="Tetracycline Repressor, domain 2"/>
    <property type="match status" value="1"/>
</dbReference>
<dbReference type="GO" id="GO:0000976">
    <property type="term" value="F:transcription cis-regulatory region binding"/>
    <property type="evidence" value="ECO:0007669"/>
    <property type="project" value="TreeGrafter"/>
</dbReference>
<evidence type="ECO:0000259" key="5">
    <source>
        <dbReference type="PROSITE" id="PS50977"/>
    </source>
</evidence>
<dbReference type="AlphaFoldDB" id="A0AB39L6G6"/>
<evidence type="ECO:0000256" key="4">
    <source>
        <dbReference type="PROSITE-ProRule" id="PRU00335"/>
    </source>
</evidence>
<dbReference type="GO" id="GO:0045892">
    <property type="term" value="P:negative regulation of DNA-templated transcription"/>
    <property type="evidence" value="ECO:0007669"/>
    <property type="project" value="UniProtKB-ARBA"/>
</dbReference>
<dbReference type="InterPro" id="IPR009057">
    <property type="entry name" value="Homeodomain-like_sf"/>
</dbReference>
<gene>
    <name evidence="6" type="ORF">AB5L97_07185</name>
</gene>
<evidence type="ECO:0000256" key="1">
    <source>
        <dbReference type="ARBA" id="ARBA00023015"/>
    </source>
</evidence>
<sequence length="200" mass="21101">MSDSSSPRVLAKAERRQAILGAAAGLFAAQGFAGASLEDLGAAAGVSGPAIYRHFAGKQAVLGALLVGVSEELLAGGQRVFGETHDDVGRLRALVTFHVDFALSQPDVIRVQDRDFPSLAEGDRERVRALQLAYVDVWVDALRPFHPDAGAADLRMRAQAVFGLINSTPRSVRRHGARATTSSARTTLASMALAALTARV</sequence>
<dbReference type="PANTHER" id="PTHR30055">
    <property type="entry name" value="HTH-TYPE TRANSCRIPTIONAL REGULATOR RUTR"/>
    <property type="match status" value="1"/>
</dbReference>
<dbReference type="Gene3D" id="1.10.10.60">
    <property type="entry name" value="Homeodomain-like"/>
    <property type="match status" value="1"/>
</dbReference>
<feature type="DNA-binding region" description="H-T-H motif" evidence="4">
    <location>
        <begin position="36"/>
        <end position="55"/>
    </location>
</feature>
<dbReference type="InterPro" id="IPR041490">
    <property type="entry name" value="KstR2_TetR_C"/>
</dbReference>
<dbReference type="InterPro" id="IPR036271">
    <property type="entry name" value="Tet_transcr_reg_TetR-rel_C_sf"/>
</dbReference>
<evidence type="ECO:0000256" key="2">
    <source>
        <dbReference type="ARBA" id="ARBA00023125"/>
    </source>
</evidence>
<name>A0AB39L6G6_9MICC</name>
<dbReference type="RefSeq" id="WP_369047020.1">
    <property type="nucleotide sequence ID" value="NZ_CP163302.1"/>
</dbReference>
<reference evidence="6" key="1">
    <citation type="submission" date="2024-07" db="EMBL/GenBank/DDBJ databases">
        <authorList>
            <person name="fu j."/>
        </authorList>
    </citation>
    <scope>NUCLEOTIDE SEQUENCE</scope>
    <source>
        <strain evidence="6">P10A9</strain>
    </source>
</reference>
<dbReference type="SUPFAM" id="SSF46689">
    <property type="entry name" value="Homeodomain-like"/>
    <property type="match status" value="1"/>
</dbReference>